<feature type="compositionally biased region" description="Basic and acidic residues" evidence="1">
    <location>
        <begin position="170"/>
        <end position="183"/>
    </location>
</feature>
<feature type="region of interest" description="Disordered" evidence="1">
    <location>
        <begin position="138"/>
        <end position="189"/>
    </location>
</feature>
<comment type="caution">
    <text evidence="2">The sequence shown here is derived from an EMBL/GenBank/DDBJ whole genome shotgun (WGS) entry which is preliminary data.</text>
</comment>
<proteinExistence type="predicted"/>
<sequence>MIHQGQKTQGAVNESGQESAEQEVRSADLAGVSVLKSSDASVPLKSPENQVQGEPLDELGVALNNSSHLLTSGICINLHMPQPDSVHSINIVYLGGFITLLEITGKKERVCKSMARSTQNSTVPLNDGDGKWTLARRKESSLLPPSSQNGKDAKQGSETPRLPAANGVADNHDLDAEMKDASNHADLPGVSLCEKSRGSEIYQETLAKALAKYFDCQATDS</sequence>
<evidence type="ECO:0000313" key="2">
    <source>
        <dbReference type="EMBL" id="MCD7468038.1"/>
    </source>
</evidence>
<name>A0ABS8TA66_DATST</name>
<dbReference type="Proteomes" id="UP000823775">
    <property type="component" value="Unassembled WGS sequence"/>
</dbReference>
<feature type="region of interest" description="Disordered" evidence="1">
    <location>
        <begin position="1"/>
        <end position="28"/>
    </location>
</feature>
<keyword evidence="3" id="KW-1185">Reference proteome</keyword>
<accession>A0ABS8TA66</accession>
<reference evidence="2 3" key="1">
    <citation type="journal article" date="2021" name="BMC Genomics">
        <title>Datura genome reveals duplications of psychoactive alkaloid biosynthetic genes and high mutation rate following tissue culture.</title>
        <authorList>
            <person name="Rajewski A."/>
            <person name="Carter-House D."/>
            <person name="Stajich J."/>
            <person name="Litt A."/>
        </authorList>
    </citation>
    <scope>NUCLEOTIDE SEQUENCE [LARGE SCALE GENOMIC DNA]</scope>
    <source>
        <strain evidence="2">AR-01</strain>
    </source>
</reference>
<feature type="compositionally biased region" description="Polar residues" evidence="1">
    <location>
        <begin position="1"/>
        <end position="19"/>
    </location>
</feature>
<evidence type="ECO:0000313" key="3">
    <source>
        <dbReference type="Proteomes" id="UP000823775"/>
    </source>
</evidence>
<organism evidence="2 3">
    <name type="scientific">Datura stramonium</name>
    <name type="common">Jimsonweed</name>
    <name type="synonym">Common thornapple</name>
    <dbReference type="NCBI Taxonomy" id="4076"/>
    <lineage>
        <taxon>Eukaryota</taxon>
        <taxon>Viridiplantae</taxon>
        <taxon>Streptophyta</taxon>
        <taxon>Embryophyta</taxon>
        <taxon>Tracheophyta</taxon>
        <taxon>Spermatophyta</taxon>
        <taxon>Magnoliopsida</taxon>
        <taxon>eudicotyledons</taxon>
        <taxon>Gunneridae</taxon>
        <taxon>Pentapetalae</taxon>
        <taxon>asterids</taxon>
        <taxon>lamiids</taxon>
        <taxon>Solanales</taxon>
        <taxon>Solanaceae</taxon>
        <taxon>Solanoideae</taxon>
        <taxon>Datureae</taxon>
        <taxon>Datura</taxon>
    </lineage>
</organism>
<dbReference type="EMBL" id="JACEIK010001293">
    <property type="protein sequence ID" value="MCD7468038.1"/>
    <property type="molecule type" value="Genomic_DNA"/>
</dbReference>
<gene>
    <name evidence="2" type="ORF">HAX54_005825</name>
</gene>
<evidence type="ECO:0000256" key="1">
    <source>
        <dbReference type="SAM" id="MobiDB-lite"/>
    </source>
</evidence>
<protein>
    <submittedName>
        <fullName evidence="2">Uncharacterized protein</fullName>
    </submittedName>
</protein>